<feature type="compositionally biased region" description="Basic residues" evidence="6">
    <location>
        <begin position="286"/>
        <end position="300"/>
    </location>
</feature>
<evidence type="ECO:0000259" key="7">
    <source>
        <dbReference type="SMART" id="SM00888"/>
    </source>
</evidence>
<dbReference type="GO" id="GO:0003746">
    <property type="term" value="F:translation elongation factor activity"/>
    <property type="evidence" value="ECO:0007669"/>
    <property type="project" value="UniProtKB-KW"/>
</dbReference>
<evidence type="ECO:0000256" key="3">
    <source>
        <dbReference type="ARBA" id="ARBA00022917"/>
    </source>
</evidence>
<dbReference type="SUPFAM" id="SSF54984">
    <property type="entry name" value="eEF-1beta-like"/>
    <property type="match status" value="1"/>
</dbReference>
<keyword evidence="10" id="KW-1185">Reference proteome</keyword>
<feature type="compositionally biased region" description="Low complexity" evidence="6">
    <location>
        <begin position="429"/>
        <end position="441"/>
    </location>
</feature>
<feature type="region of interest" description="Disordered" evidence="6">
    <location>
        <begin position="280"/>
        <end position="317"/>
    </location>
</feature>
<dbReference type="PANTHER" id="PTHR11595:SF26">
    <property type="entry name" value="ELONGATION FACTOR 1-DELTA"/>
    <property type="match status" value="1"/>
</dbReference>
<gene>
    <name evidence="9" type="ORF">PECUL_23A029202</name>
</gene>
<evidence type="ECO:0000256" key="5">
    <source>
        <dbReference type="RuleBase" id="RU003791"/>
    </source>
</evidence>
<accession>A0AAD1W2Q7</accession>
<dbReference type="SMART" id="SM00888">
    <property type="entry name" value="EF1_GNE"/>
    <property type="match status" value="1"/>
</dbReference>
<dbReference type="PANTHER" id="PTHR11595">
    <property type="entry name" value="EF-HAND AND COILED-COIL DOMAIN-CONTAINING FAMILY MEMBER"/>
    <property type="match status" value="1"/>
</dbReference>
<dbReference type="GO" id="GO:0005085">
    <property type="term" value="F:guanyl-nucleotide exchange factor activity"/>
    <property type="evidence" value="ECO:0007669"/>
    <property type="project" value="TreeGrafter"/>
</dbReference>
<evidence type="ECO:0000313" key="9">
    <source>
        <dbReference type="EMBL" id="CAH2286162.1"/>
    </source>
</evidence>
<evidence type="ECO:0000259" key="8">
    <source>
        <dbReference type="SMART" id="SM01182"/>
    </source>
</evidence>
<dbReference type="EMBL" id="OW240915">
    <property type="protein sequence ID" value="CAH2286162.1"/>
    <property type="molecule type" value="Genomic_DNA"/>
</dbReference>
<dbReference type="InterPro" id="IPR014717">
    <property type="entry name" value="Transl_elong_EF1B/ribsomal_bS6"/>
</dbReference>
<feature type="compositionally biased region" description="Basic residues" evidence="6">
    <location>
        <begin position="65"/>
        <end position="78"/>
    </location>
</feature>
<dbReference type="InterPro" id="IPR014038">
    <property type="entry name" value="EF1B_bsu/dsu_GNE"/>
</dbReference>
<dbReference type="FunFam" id="3.30.70.60:FF:000001">
    <property type="entry name" value="Elongation factor 1-beta 1 like"/>
    <property type="match status" value="1"/>
</dbReference>
<evidence type="ECO:0000256" key="2">
    <source>
        <dbReference type="ARBA" id="ARBA00022768"/>
    </source>
</evidence>
<dbReference type="SMART" id="SM01182">
    <property type="entry name" value="EF-1_beta_acid"/>
    <property type="match status" value="1"/>
</dbReference>
<protein>
    <recommendedName>
        <fullName evidence="4">Elongation factor 1-delta</fullName>
    </recommendedName>
</protein>
<dbReference type="InterPro" id="IPR018940">
    <property type="entry name" value="EF-1_beta_acid_region_euk"/>
</dbReference>
<reference evidence="9" key="1">
    <citation type="submission" date="2022-03" db="EMBL/GenBank/DDBJ databases">
        <authorList>
            <person name="Alioto T."/>
            <person name="Alioto T."/>
            <person name="Gomez Garrido J."/>
        </authorList>
    </citation>
    <scope>NUCLEOTIDE SEQUENCE</scope>
</reference>
<feature type="compositionally biased region" description="Polar residues" evidence="6">
    <location>
        <begin position="36"/>
        <end position="60"/>
    </location>
</feature>
<name>A0AAD1W2Q7_PELCU</name>
<evidence type="ECO:0000256" key="4">
    <source>
        <dbReference type="ARBA" id="ARBA00039378"/>
    </source>
</evidence>
<dbReference type="GO" id="GO:0005829">
    <property type="term" value="C:cytosol"/>
    <property type="evidence" value="ECO:0007669"/>
    <property type="project" value="TreeGrafter"/>
</dbReference>
<dbReference type="CDD" id="cd00292">
    <property type="entry name" value="EF1B"/>
    <property type="match status" value="1"/>
</dbReference>
<dbReference type="InterPro" id="IPR049720">
    <property type="entry name" value="EF1B_bsu/dsu"/>
</dbReference>
<dbReference type="InterPro" id="IPR001326">
    <property type="entry name" value="Transl_elong_EF1B_B/D_CS"/>
</dbReference>
<evidence type="ECO:0000256" key="1">
    <source>
        <dbReference type="ARBA" id="ARBA00007411"/>
    </source>
</evidence>
<keyword evidence="3 5" id="KW-0648">Protein biosynthesis</keyword>
<evidence type="ECO:0000313" key="10">
    <source>
        <dbReference type="Proteomes" id="UP001295444"/>
    </source>
</evidence>
<dbReference type="GO" id="GO:0005853">
    <property type="term" value="C:eukaryotic translation elongation factor 1 complex"/>
    <property type="evidence" value="ECO:0007669"/>
    <property type="project" value="InterPro"/>
</dbReference>
<dbReference type="Pfam" id="PF10587">
    <property type="entry name" value="EF-1_beta_acid"/>
    <property type="match status" value="1"/>
</dbReference>
<comment type="similarity">
    <text evidence="1 5">Belongs to the EF-1-beta/EF-1-delta family.</text>
</comment>
<sequence length="705" mass="78952">MPPLKMRTRKHQSPVESAWVETNEDTSRATCELQPGDTTPSKEASNGCNQYDSGENSSNVDQKKTNGKKQKRRKRSPRNKGLLPKVDCMLSGLMADKVWFDKYLYEEAEYAYHAMLAKELHTKPSDPESARQDSPSPALRNCSHSSQSACHHVDNGIWINKFSFDDAERQFVLQFVSPLAPRPLVLSLESHKTDVTEVMHRASDEGYVSATPTPAAPDLQVFGAPATPTGTTVNGKPQWAGLQDLLSDVWLEKPSFDQAEKIFYENIASKQSALKTNSNQYWSFHSGKKNKRDKWNRKSAGKQPQQTSKKRDLASIPEESSGLLQNPVYYFLHQDSECVWLNKPAYDQAEERFYVAQSLNIQQAVNAKKPTVAKVQKVAKKCRRRAVLPHKKTMATSCLTTEKIWFDRFKYEDAERQYYENLSKNLAENSPNSPNTPNQQQEDGSSTILRDIARARENIQKSLSGLRDVLHSPKEASPSLPQSQSGSHTSTAAAPASGGDNSELLSRVSTLEHENQNLHKVVKDLLLAISALESRVDTLEKSATSDQPRPAPFVCKLPAPEEVKVAPVAEAPKKKEEDDDDIDLFGSDEEEDAEAVKVKEERLRQYAEKKSKKPGIIAKSSILLDVKPWDDETDMAKLEECVRSVQMDGLLWGSSKLVPVGYGIKKLQIQCVVEDDKVGTDILEEEITKFEDYVQSVDIAAFNKI</sequence>
<keyword evidence="2 5" id="KW-0251">Elongation factor</keyword>
<feature type="region of interest" description="Disordered" evidence="6">
    <location>
        <begin position="123"/>
        <end position="146"/>
    </location>
</feature>
<feature type="compositionally biased region" description="Basic residues" evidence="6">
    <location>
        <begin position="1"/>
        <end position="12"/>
    </location>
</feature>
<dbReference type="Proteomes" id="UP001295444">
    <property type="component" value="Chromosome 04"/>
</dbReference>
<proteinExistence type="inferred from homology"/>
<feature type="domain" description="Elongation factor 1 beta central acidic region eukaryote" evidence="8">
    <location>
        <begin position="584"/>
        <end position="610"/>
    </location>
</feature>
<dbReference type="PROSITE" id="PS00825">
    <property type="entry name" value="EF1BD_2"/>
    <property type="match status" value="1"/>
</dbReference>
<feature type="region of interest" description="Disordered" evidence="6">
    <location>
        <begin position="471"/>
        <end position="503"/>
    </location>
</feature>
<feature type="region of interest" description="Disordered" evidence="6">
    <location>
        <begin position="1"/>
        <end position="82"/>
    </location>
</feature>
<dbReference type="InterPro" id="IPR036219">
    <property type="entry name" value="eEF-1beta-like_sf"/>
</dbReference>
<feature type="compositionally biased region" description="Polar residues" evidence="6">
    <location>
        <begin position="479"/>
        <end position="492"/>
    </location>
</feature>
<dbReference type="Pfam" id="PF00736">
    <property type="entry name" value="EF1_GNE"/>
    <property type="match status" value="1"/>
</dbReference>
<evidence type="ECO:0000256" key="6">
    <source>
        <dbReference type="SAM" id="MobiDB-lite"/>
    </source>
</evidence>
<feature type="domain" description="Translation elongation factor EF1B beta/delta subunit guanine nucleotide exchange" evidence="7">
    <location>
        <begin position="619"/>
        <end position="705"/>
    </location>
</feature>
<feature type="region of interest" description="Disordered" evidence="6">
    <location>
        <begin position="425"/>
        <end position="445"/>
    </location>
</feature>
<dbReference type="PROSITE" id="PS00824">
    <property type="entry name" value="EF1BD_1"/>
    <property type="match status" value="1"/>
</dbReference>
<organism evidence="9 10">
    <name type="scientific">Pelobates cultripes</name>
    <name type="common">Western spadefoot toad</name>
    <dbReference type="NCBI Taxonomy" id="61616"/>
    <lineage>
        <taxon>Eukaryota</taxon>
        <taxon>Metazoa</taxon>
        <taxon>Chordata</taxon>
        <taxon>Craniata</taxon>
        <taxon>Vertebrata</taxon>
        <taxon>Euteleostomi</taxon>
        <taxon>Amphibia</taxon>
        <taxon>Batrachia</taxon>
        <taxon>Anura</taxon>
        <taxon>Pelobatoidea</taxon>
        <taxon>Pelobatidae</taxon>
        <taxon>Pelobates</taxon>
    </lineage>
</organism>
<dbReference type="AlphaFoldDB" id="A0AAD1W2Q7"/>
<dbReference type="Gene3D" id="3.30.70.60">
    <property type="match status" value="1"/>
</dbReference>